<dbReference type="Gene3D" id="3.30.559.10">
    <property type="entry name" value="Chloramphenicol acetyltransferase-like domain"/>
    <property type="match status" value="1"/>
</dbReference>
<dbReference type="PANTHER" id="PTHR31642">
    <property type="entry name" value="TRICHOTHECENE 3-O-ACETYLTRANSFERASE"/>
    <property type="match status" value="1"/>
</dbReference>
<dbReference type="InterPro" id="IPR050317">
    <property type="entry name" value="Plant_Fungal_Acyltransferase"/>
</dbReference>
<organism evidence="2">
    <name type="scientific">Sesamum radiatum</name>
    <name type="common">Black benniseed</name>
    <dbReference type="NCBI Taxonomy" id="300843"/>
    <lineage>
        <taxon>Eukaryota</taxon>
        <taxon>Viridiplantae</taxon>
        <taxon>Streptophyta</taxon>
        <taxon>Embryophyta</taxon>
        <taxon>Tracheophyta</taxon>
        <taxon>Spermatophyta</taxon>
        <taxon>Magnoliopsida</taxon>
        <taxon>eudicotyledons</taxon>
        <taxon>Gunneridae</taxon>
        <taxon>Pentapetalae</taxon>
        <taxon>asterids</taxon>
        <taxon>lamiids</taxon>
        <taxon>Lamiales</taxon>
        <taxon>Pedaliaceae</taxon>
        <taxon>Sesamum</taxon>
    </lineage>
</organism>
<name>A0AAW2NAK8_SESRA</name>
<comment type="similarity">
    <text evidence="1">Belongs to the plant acyltransferase family.</text>
</comment>
<sequence>MALHKVLQVPYDFMAGRFKLNQQSGSLEIDCHSAQKLVLWWLLQSIHLMTWELDYTTFRLTSTAVDYLKDKAKDGSTSSTTVKITSFNVVLALIWWYNKVRVSTLLNVADLRSRLNLPLPDSYCSNAVLVAYSSATYEDLEKWRFSKLVEMVSEGPKRVTDEYVRSVIDWLEINKGLPCGEYMVSSWLRLRFDEVVYPWGKPVHSGPMVSHRKDIYWIFADAEGAVNALVSLPAKEMGRFVAYFHEFFPHSIIN</sequence>
<evidence type="ECO:0000313" key="2">
    <source>
        <dbReference type="EMBL" id="KAL0339521.1"/>
    </source>
</evidence>
<proteinExistence type="inferred from homology"/>
<reference evidence="2" key="1">
    <citation type="submission" date="2020-06" db="EMBL/GenBank/DDBJ databases">
        <authorList>
            <person name="Li T."/>
            <person name="Hu X."/>
            <person name="Zhang T."/>
            <person name="Song X."/>
            <person name="Zhang H."/>
            <person name="Dai N."/>
            <person name="Sheng W."/>
            <person name="Hou X."/>
            <person name="Wei L."/>
        </authorList>
    </citation>
    <scope>NUCLEOTIDE SEQUENCE</scope>
    <source>
        <strain evidence="2">G02</strain>
        <tissue evidence="2">Leaf</tissue>
    </source>
</reference>
<comment type="caution">
    <text evidence="2">The sequence shown here is derived from an EMBL/GenBank/DDBJ whole genome shotgun (WGS) entry which is preliminary data.</text>
</comment>
<evidence type="ECO:0000256" key="1">
    <source>
        <dbReference type="ARBA" id="ARBA00009861"/>
    </source>
</evidence>
<dbReference type="AlphaFoldDB" id="A0AAW2NAK8"/>
<reference evidence="2" key="2">
    <citation type="journal article" date="2024" name="Plant">
        <title>Genomic evolution and insights into agronomic trait innovations of Sesamum species.</title>
        <authorList>
            <person name="Miao H."/>
            <person name="Wang L."/>
            <person name="Qu L."/>
            <person name="Liu H."/>
            <person name="Sun Y."/>
            <person name="Le M."/>
            <person name="Wang Q."/>
            <person name="Wei S."/>
            <person name="Zheng Y."/>
            <person name="Lin W."/>
            <person name="Duan Y."/>
            <person name="Cao H."/>
            <person name="Xiong S."/>
            <person name="Wang X."/>
            <person name="Wei L."/>
            <person name="Li C."/>
            <person name="Ma Q."/>
            <person name="Ju M."/>
            <person name="Zhao R."/>
            <person name="Li G."/>
            <person name="Mu C."/>
            <person name="Tian Q."/>
            <person name="Mei H."/>
            <person name="Zhang T."/>
            <person name="Gao T."/>
            <person name="Zhang H."/>
        </authorList>
    </citation>
    <scope>NUCLEOTIDE SEQUENCE</scope>
    <source>
        <strain evidence="2">G02</strain>
    </source>
</reference>
<dbReference type="Pfam" id="PF02458">
    <property type="entry name" value="Transferase"/>
    <property type="match status" value="1"/>
</dbReference>
<dbReference type="InterPro" id="IPR023213">
    <property type="entry name" value="CAT-like_dom_sf"/>
</dbReference>
<accession>A0AAW2NAK8</accession>
<gene>
    <name evidence="2" type="ORF">Sradi_4468900</name>
</gene>
<dbReference type="EMBL" id="JACGWJ010000020">
    <property type="protein sequence ID" value="KAL0339521.1"/>
    <property type="molecule type" value="Genomic_DNA"/>
</dbReference>
<protein>
    <submittedName>
        <fullName evidence="2">Rosmarinate synthase</fullName>
    </submittedName>
</protein>
<dbReference type="GO" id="GO:0016747">
    <property type="term" value="F:acyltransferase activity, transferring groups other than amino-acyl groups"/>
    <property type="evidence" value="ECO:0007669"/>
    <property type="project" value="TreeGrafter"/>
</dbReference>
<dbReference type="PANTHER" id="PTHR31642:SF189">
    <property type="entry name" value="ACYLTRANSFERASE GLAUCE"/>
    <property type="match status" value="1"/>
</dbReference>